<feature type="region of interest" description="Disordered" evidence="2">
    <location>
        <begin position="25"/>
        <end position="59"/>
    </location>
</feature>
<dbReference type="PROSITE" id="PS51257">
    <property type="entry name" value="PROKAR_LIPOPROTEIN"/>
    <property type="match status" value="1"/>
</dbReference>
<sequence>MTKAGKGGLTLLAAALFVACGGAAPEPVTPAEKAPEKVAEAPKPEASGDAAAAGPDAEKAEQCIATANAKRAKFSGEPPKVTVKHILVRFKGTKNADASIKRSREEACLRAMEARDKLREGADFDEMVKEYSEEPGAASRGGSVGEIERAMVVKPFADAAFELAVNQMSDVVETEFGFHLIFRSQ</sequence>
<feature type="chain" id="PRO_5020978440" evidence="3">
    <location>
        <begin position="24"/>
        <end position="185"/>
    </location>
</feature>
<name>A0A4U1JBE1_9BACT</name>
<feature type="signal peptide" evidence="3">
    <location>
        <begin position="1"/>
        <end position="23"/>
    </location>
</feature>
<dbReference type="SUPFAM" id="SSF54534">
    <property type="entry name" value="FKBP-like"/>
    <property type="match status" value="1"/>
</dbReference>
<dbReference type="PANTHER" id="PTHR47245">
    <property type="entry name" value="PEPTIDYLPROLYL ISOMERASE"/>
    <property type="match status" value="1"/>
</dbReference>
<proteinExistence type="predicted"/>
<evidence type="ECO:0000259" key="4">
    <source>
        <dbReference type="PROSITE" id="PS50198"/>
    </source>
</evidence>
<comment type="caution">
    <text evidence="5">The sequence shown here is derived from an EMBL/GenBank/DDBJ whole genome shotgun (WGS) entry which is preliminary data.</text>
</comment>
<gene>
    <name evidence="5" type="ORF">E8A74_17980</name>
</gene>
<organism evidence="5 6">
    <name type="scientific">Polyangium fumosum</name>
    <dbReference type="NCBI Taxonomy" id="889272"/>
    <lineage>
        <taxon>Bacteria</taxon>
        <taxon>Pseudomonadati</taxon>
        <taxon>Myxococcota</taxon>
        <taxon>Polyangia</taxon>
        <taxon>Polyangiales</taxon>
        <taxon>Polyangiaceae</taxon>
        <taxon>Polyangium</taxon>
    </lineage>
</organism>
<accession>A0A4U1JBE1</accession>
<dbReference type="EMBL" id="SSMQ01000017">
    <property type="protein sequence ID" value="TKD07339.1"/>
    <property type="molecule type" value="Genomic_DNA"/>
</dbReference>
<keyword evidence="1" id="KW-0413">Isomerase</keyword>
<feature type="compositionally biased region" description="Basic and acidic residues" evidence="2">
    <location>
        <begin position="33"/>
        <end position="43"/>
    </location>
</feature>
<evidence type="ECO:0000256" key="1">
    <source>
        <dbReference type="PROSITE-ProRule" id="PRU00278"/>
    </source>
</evidence>
<keyword evidence="3" id="KW-0732">Signal</keyword>
<evidence type="ECO:0000256" key="2">
    <source>
        <dbReference type="SAM" id="MobiDB-lite"/>
    </source>
</evidence>
<reference evidence="5 6" key="1">
    <citation type="submission" date="2019-04" db="EMBL/GenBank/DDBJ databases">
        <authorList>
            <person name="Li Y."/>
            <person name="Wang J."/>
        </authorList>
    </citation>
    <scope>NUCLEOTIDE SEQUENCE [LARGE SCALE GENOMIC DNA]</scope>
    <source>
        <strain evidence="5 6">DSM 14668</strain>
    </source>
</reference>
<evidence type="ECO:0000313" key="6">
    <source>
        <dbReference type="Proteomes" id="UP000309215"/>
    </source>
</evidence>
<keyword evidence="1" id="KW-0697">Rotamase</keyword>
<dbReference type="InterPro" id="IPR050245">
    <property type="entry name" value="PrsA_foldase"/>
</dbReference>
<dbReference type="AlphaFoldDB" id="A0A4U1JBE1"/>
<feature type="domain" description="PpiC" evidence="4">
    <location>
        <begin position="78"/>
        <end position="185"/>
    </location>
</feature>
<dbReference type="PROSITE" id="PS50198">
    <property type="entry name" value="PPIC_PPIASE_2"/>
    <property type="match status" value="1"/>
</dbReference>
<evidence type="ECO:0000256" key="3">
    <source>
        <dbReference type="SAM" id="SignalP"/>
    </source>
</evidence>
<dbReference type="Proteomes" id="UP000309215">
    <property type="component" value="Unassembled WGS sequence"/>
</dbReference>
<dbReference type="PANTHER" id="PTHR47245:SF2">
    <property type="entry name" value="PEPTIDYL-PROLYL CIS-TRANS ISOMERASE HP_0175-RELATED"/>
    <property type="match status" value="1"/>
</dbReference>
<dbReference type="GO" id="GO:0003755">
    <property type="term" value="F:peptidyl-prolyl cis-trans isomerase activity"/>
    <property type="evidence" value="ECO:0007669"/>
    <property type="project" value="UniProtKB-KW"/>
</dbReference>
<dbReference type="Pfam" id="PF13616">
    <property type="entry name" value="Rotamase_3"/>
    <property type="match status" value="1"/>
</dbReference>
<keyword evidence="6" id="KW-1185">Reference proteome</keyword>
<dbReference type="InterPro" id="IPR046357">
    <property type="entry name" value="PPIase_dom_sf"/>
</dbReference>
<dbReference type="RefSeq" id="WP_136930255.1">
    <property type="nucleotide sequence ID" value="NZ_SSMQ01000017.1"/>
</dbReference>
<evidence type="ECO:0000313" key="5">
    <source>
        <dbReference type="EMBL" id="TKD07339.1"/>
    </source>
</evidence>
<protein>
    <submittedName>
        <fullName evidence="5">Foldase</fullName>
    </submittedName>
</protein>
<feature type="compositionally biased region" description="Low complexity" evidence="2">
    <location>
        <begin position="44"/>
        <end position="55"/>
    </location>
</feature>
<dbReference type="Gene3D" id="3.10.50.40">
    <property type="match status" value="1"/>
</dbReference>
<dbReference type="OrthoDB" id="14196at2"/>
<dbReference type="InterPro" id="IPR000297">
    <property type="entry name" value="PPIase_PpiC"/>
</dbReference>